<evidence type="ECO:0000313" key="6">
    <source>
        <dbReference type="EMBL" id="MBE1161859.1"/>
    </source>
</evidence>
<evidence type="ECO:0000256" key="2">
    <source>
        <dbReference type="PROSITE-ProRule" id="PRU01091"/>
    </source>
</evidence>
<dbReference type="SUPFAM" id="SSF46894">
    <property type="entry name" value="C-terminal effector domain of the bipartite response regulators"/>
    <property type="match status" value="1"/>
</dbReference>
<reference evidence="6 7" key="1">
    <citation type="submission" date="2020-09" db="EMBL/GenBank/DDBJ databases">
        <title>Dyella sp. 7MK23 isolated from forest soil.</title>
        <authorList>
            <person name="Fu J."/>
        </authorList>
    </citation>
    <scope>NUCLEOTIDE SEQUENCE [LARGE SCALE GENOMIC DNA]</scope>
    <source>
        <strain evidence="6 7">7MK23</strain>
    </source>
</reference>
<dbReference type="Gene3D" id="1.10.10.10">
    <property type="entry name" value="Winged helix-like DNA-binding domain superfamily/Winged helix DNA-binding domain"/>
    <property type="match status" value="1"/>
</dbReference>
<organism evidence="6 7">
    <name type="scientific">Dyella acidiphila</name>
    <dbReference type="NCBI Taxonomy" id="2775866"/>
    <lineage>
        <taxon>Bacteria</taxon>
        <taxon>Pseudomonadati</taxon>
        <taxon>Pseudomonadota</taxon>
        <taxon>Gammaproteobacteria</taxon>
        <taxon>Lysobacterales</taxon>
        <taxon>Rhodanobacteraceae</taxon>
        <taxon>Dyella</taxon>
    </lineage>
</organism>
<comment type="caution">
    <text evidence="6">The sequence shown here is derived from an EMBL/GenBank/DDBJ whole genome shotgun (WGS) entry which is preliminary data.</text>
</comment>
<keyword evidence="4" id="KW-0472">Membrane</keyword>
<dbReference type="Proteomes" id="UP000651010">
    <property type="component" value="Unassembled WGS sequence"/>
</dbReference>
<name>A0ABR9GCZ0_9GAMM</name>
<dbReference type="RefSeq" id="WP_192556702.1">
    <property type="nucleotide sequence ID" value="NZ_JACZZA010000010.1"/>
</dbReference>
<feature type="domain" description="OmpR/PhoB-type" evidence="5">
    <location>
        <begin position="3"/>
        <end position="101"/>
    </location>
</feature>
<evidence type="ECO:0000313" key="7">
    <source>
        <dbReference type="Proteomes" id="UP000651010"/>
    </source>
</evidence>
<accession>A0ABR9GCZ0</accession>
<evidence type="ECO:0000256" key="4">
    <source>
        <dbReference type="SAM" id="Phobius"/>
    </source>
</evidence>
<dbReference type="InterPro" id="IPR001867">
    <property type="entry name" value="OmpR/PhoB-type_DNA-bd"/>
</dbReference>
<feature type="transmembrane region" description="Helical" evidence="4">
    <location>
        <begin position="140"/>
        <end position="160"/>
    </location>
</feature>
<dbReference type="CDD" id="cd00383">
    <property type="entry name" value="trans_reg_C"/>
    <property type="match status" value="1"/>
</dbReference>
<dbReference type="InterPro" id="IPR011990">
    <property type="entry name" value="TPR-like_helical_dom_sf"/>
</dbReference>
<sequence>MGNLSYHFGQFSLNPLARELRQDGELVALSASAFDCLVYLIEHRERPVGKDELISAVWGRVDVSDSLLAQTIVRLRRALGDAGSEQHIIKTVARVGYRWTMDIQVVEAPAEDAAPLAQVQGEASPALAPTAAARRSTRTWLYLLAVGACAVIGLGAYGVWRSHHSVAASSAIRFDKGSAIVLPADVHAPADWNWLHFGLMDLVSSRLRDASIPTENSQAVLELLKDAAGTPAAELPARMGFALTVQPQVSLDGENWQATLDARSADGRSWKAQASSTDVLKAVRAASDVLLAQLGYGVKGDAAQSSLSRLEYVQRIDAARLAGQPAVARALLEHVPANLRDDPELVFIAAAIDCDEGKTAVCKQGLLDLLKRLDRQPDPVVRGEVLTILGLIYQQEGDFAKSVATLTDAIHTLEGHDNEALATALLDRSYVEQLLWKLEDATADIGRAHVTYALAGDAVGAAKTDFEMALMAERRAQPDAAINLLQRVYERFQRMGMRSMLPSVLDGMANAQKMLLKYADELATTDRFWPLDAHDLGFIDRQMRRELSMVRAIALADNGRSGEATALAQSLVDDTRPDDDDGLLAETHKLLAEIAFSIGDNERAAALAAKALLPVLASADQRDYASVWLTRINALQQAGHTADVAREAAAMQAWRDHLAFQDDWVDVYVIQARAAQLWSSGQHDAALAQMKTAMELAEKFGVPDVVVSTGVPYGLALLAAGKLDQAMAVSGRMSIWSNADWRAAWLEACIYRALGQNDSWNSARARTQQLAGDRPLPEAPRRLP</sequence>
<feature type="DNA-binding region" description="OmpR/PhoB-type" evidence="2">
    <location>
        <begin position="3"/>
        <end position="101"/>
    </location>
</feature>
<dbReference type="SUPFAM" id="SSF48452">
    <property type="entry name" value="TPR-like"/>
    <property type="match status" value="2"/>
</dbReference>
<evidence type="ECO:0000256" key="1">
    <source>
        <dbReference type="ARBA" id="ARBA00023125"/>
    </source>
</evidence>
<keyword evidence="4" id="KW-0812">Transmembrane</keyword>
<gene>
    <name evidence="6" type="ORF">IGX34_15865</name>
</gene>
<dbReference type="PROSITE" id="PS51755">
    <property type="entry name" value="OMPR_PHOB"/>
    <property type="match status" value="1"/>
</dbReference>
<dbReference type="Gene3D" id="1.25.40.10">
    <property type="entry name" value="Tetratricopeptide repeat domain"/>
    <property type="match status" value="2"/>
</dbReference>
<evidence type="ECO:0000256" key="3">
    <source>
        <dbReference type="SAM" id="MobiDB-lite"/>
    </source>
</evidence>
<feature type="compositionally biased region" description="Basic and acidic residues" evidence="3">
    <location>
        <begin position="775"/>
        <end position="784"/>
    </location>
</feature>
<evidence type="ECO:0000259" key="5">
    <source>
        <dbReference type="PROSITE" id="PS51755"/>
    </source>
</evidence>
<dbReference type="EMBL" id="JACZZA010000010">
    <property type="protein sequence ID" value="MBE1161859.1"/>
    <property type="molecule type" value="Genomic_DNA"/>
</dbReference>
<dbReference type="InterPro" id="IPR016032">
    <property type="entry name" value="Sig_transdc_resp-reg_C-effctor"/>
</dbReference>
<dbReference type="InterPro" id="IPR036388">
    <property type="entry name" value="WH-like_DNA-bd_sf"/>
</dbReference>
<keyword evidence="4" id="KW-1133">Transmembrane helix</keyword>
<dbReference type="SMART" id="SM00862">
    <property type="entry name" value="Trans_reg_C"/>
    <property type="match status" value="1"/>
</dbReference>
<keyword evidence="1 2" id="KW-0238">DNA-binding</keyword>
<protein>
    <submittedName>
        <fullName evidence="6">Transcriptional regulator</fullName>
    </submittedName>
</protein>
<feature type="region of interest" description="Disordered" evidence="3">
    <location>
        <begin position="765"/>
        <end position="784"/>
    </location>
</feature>
<dbReference type="Pfam" id="PF00486">
    <property type="entry name" value="Trans_reg_C"/>
    <property type="match status" value="1"/>
</dbReference>
<keyword evidence="7" id="KW-1185">Reference proteome</keyword>
<proteinExistence type="predicted"/>